<proteinExistence type="predicted"/>
<dbReference type="OrthoDB" id="205164at2157"/>
<evidence type="ECO:0000313" key="5">
    <source>
        <dbReference type="Proteomes" id="UP000187321"/>
    </source>
</evidence>
<reference evidence="3 4" key="2">
    <citation type="submission" date="2017-01" db="EMBL/GenBank/DDBJ databases">
        <authorList>
            <person name="Mah S.A."/>
            <person name="Swanson W.J."/>
            <person name="Moy G.W."/>
            <person name="Vacquier V.D."/>
        </authorList>
    </citation>
    <scope>NUCLEOTIDE SEQUENCE [LARGE SCALE GENOMIC DNA]</scope>
    <source>
        <strain evidence="3 4">CGMCC 1.8909</strain>
    </source>
</reference>
<gene>
    <name evidence="2" type="ORF">BB347_10420</name>
    <name evidence="3" type="ORF">SAMN05421809_1815</name>
</gene>
<dbReference type="KEGG" id="hda:BB347_10420"/>
<sequence>MGDPSPDDRLEETTEKPNRAPPEDDPTDSFDLEHAQRVRVGVTRGESDLEVGPPREYPDRADVSVRPEPTDDHRIVLSIDAMAGDHATGHADIELTPAEARTLGDRLEETVRWMSDAGD</sequence>
<feature type="region of interest" description="Disordered" evidence="1">
    <location>
        <begin position="1"/>
        <end position="71"/>
    </location>
</feature>
<name>A0A1N7CPK9_9EURY</name>
<accession>A0A1N7CPK9</accession>
<dbReference type="GeneID" id="30956361"/>
<organism evidence="3 4">
    <name type="scientific">Natronorubrum daqingense</name>
    <dbReference type="NCBI Taxonomy" id="588898"/>
    <lineage>
        <taxon>Archaea</taxon>
        <taxon>Methanobacteriati</taxon>
        <taxon>Methanobacteriota</taxon>
        <taxon>Stenosarchaea group</taxon>
        <taxon>Halobacteria</taxon>
        <taxon>Halobacteriales</taxon>
        <taxon>Natrialbaceae</taxon>
        <taxon>Natronorubrum</taxon>
    </lineage>
</organism>
<dbReference type="RefSeq" id="WP_076581203.1">
    <property type="nucleotide sequence ID" value="NZ_CP019327.1"/>
</dbReference>
<dbReference type="Proteomes" id="UP000187321">
    <property type="component" value="Chromosome"/>
</dbReference>
<evidence type="ECO:0000313" key="4">
    <source>
        <dbReference type="Proteomes" id="UP000185687"/>
    </source>
</evidence>
<reference evidence="2 5" key="1">
    <citation type="submission" date="2017-01" db="EMBL/GenBank/DDBJ databases">
        <title>Complete genome sequence of Haloterrigena daqingensis type strain (JX313T).</title>
        <authorList>
            <person name="Shuang W."/>
        </authorList>
    </citation>
    <scope>NUCLEOTIDE SEQUENCE [LARGE SCALE GENOMIC DNA]</scope>
    <source>
        <strain evidence="2 5">JX313</strain>
    </source>
</reference>
<dbReference type="AlphaFoldDB" id="A0A1N7CPK9"/>
<feature type="compositionally biased region" description="Basic and acidic residues" evidence="1">
    <location>
        <begin position="1"/>
        <end position="22"/>
    </location>
</feature>
<evidence type="ECO:0000313" key="2">
    <source>
        <dbReference type="EMBL" id="APX97000.1"/>
    </source>
</evidence>
<evidence type="ECO:0000256" key="1">
    <source>
        <dbReference type="SAM" id="MobiDB-lite"/>
    </source>
</evidence>
<keyword evidence="4" id="KW-1185">Reference proteome</keyword>
<feature type="compositionally biased region" description="Basic and acidic residues" evidence="1">
    <location>
        <begin position="56"/>
        <end position="71"/>
    </location>
</feature>
<evidence type="ECO:0000313" key="3">
    <source>
        <dbReference type="EMBL" id="SIR65556.1"/>
    </source>
</evidence>
<protein>
    <submittedName>
        <fullName evidence="3">Uncharacterized protein</fullName>
    </submittedName>
</protein>
<dbReference type="EMBL" id="FTNP01000002">
    <property type="protein sequence ID" value="SIR65556.1"/>
    <property type="molecule type" value="Genomic_DNA"/>
</dbReference>
<dbReference type="Proteomes" id="UP000185687">
    <property type="component" value="Unassembled WGS sequence"/>
</dbReference>
<dbReference type="STRING" id="588898.BB347_10420"/>
<dbReference type="EMBL" id="CP019327">
    <property type="protein sequence ID" value="APX97000.1"/>
    <property type="molecule type" value="Genomic_DNA"/>
</dbReference>